<evidence type="ECO:0000256" key="3">
    <source>
        <dbReference type="ARBA" id="ARBA00022777"/>
    </source>
</evidence>
<keyword evidence="2 4" id="KW-0808">Transferase</keyword>
<dbReference type="PANTHER" id="PTHR43095:SF2">
    <property type="entry name" value="GLUCONOKINASE"/>
    <property type="match status" value="1"/>
</dbReference>
<dbReference type="CDD" id="cd07770">
    <property type="entry name" value="ASKHA_NBD_FGGY_GntK"/>
    <property type="match status" value="1"/>
</dbReference>
<dbReference type="Pfam" id="PF00370">
    <property type="entry name" value="FGGY_N"/>
    <property type="match status" value="1"/>
</dbReference>
<evidence type="ECO:0000313" key="7">
    <source>
        <dbReference type="EMBL" id="MBN3546368.1"/>
    </source>
</evidence>
<dbReference type="PIRSF" id="PIRSF000538">
    <property type="entry name" value="GlpK"/>
    <property type="match status" value="1"/>
</dbReference>
<reference evidence="7 8" key="1">
    <citation type="submission" date="2021-01" db="EMBL/GenBank/DDBJ databases">
        <title>Genome Sequencing of Type Strains.</title>
        <authorList>
            <person name="Lemaire J.F."/>
            <person name="Inderbitzin P."/>
            <person name="Collins S.B."/>
            <person name="Wespe N."/>
            <person name="Knight-Connoni V."/>
        </authorList>
    </citation>
    <scope>NUCLEOTIDE SEQUENCE [LARGE SCALE GENOMIC DNA]</scope>
    <source>
        <strain evidence="7 8">DSM 14730</strain>
    </source>
</reference>
<dbReference type="InterPro" id="IPR050406">
    <property type="entry name" value="FGGY_Carb_Kinase"/>
</dbReference>
<dbReference type="PROSITE" id="PS00445">
    <property type="entry name" value="FGGY_KINASES_2"/>
    <property type="match status" value="1"/>
</dbReference>
<dbReference type="GO" id="GO:0016301">
    <property type="term" value="F:kinase activity"/>
    <property type="evidence" value="ECO:0007669"/>
    <property type="project" value="UniProtKB-KW"/>
</dbReference>
<feature type="domain" description="Carbohydrate kinase FGGY N-terminal" evidence="5">
    <location>
        <begin position="18"/>
        <end position="262"/>
    </location>
</feature>
<dbReference type="InterPro" id="IPR018485">
    <property type="entry name" value="FGGY_C"/>
</dbReference>
<comment type="similarity">
    <text evidence="1 4">Belongs to the FGGY kinase family.</text>
</comment>
<dbReference type="SUPFAM" id="SSF53067">
    <property type="entry name" value="Actin-like ATPase domain"/>
    <property type="match status" value="2"/>
</dbReference>
<dbReference type="EMBL" id="JAFHKS010000044">
    <property type="protein sequence ID" value="MBN3546368.1"/>
    <property type="molecule type" value="Genomic_DNA"/>
</dbReference>
<dbReference type="Proteomes" id="UP001319060">
    <property type="component" value="Unassembled WGS sequence"/>
</dbReference>
<dbReference type="InterPro" id="IPR043129">
    <property type="entry name" value="ATPase_NBD"/>
</dbReference>
<name>A0ABS2ZDV7_9BACL</name>
<protein>
    <submittedName>
        <fullName evidence="7">Gluconate kinase</fullName>
    </submittedName>
</protein>
<dbReference type="InterPro" id="IPR000577">
    <property type="entry name" value="Carb_kinase_FGGY"/>
</dbReference>
<dbReference type="InterPro" id="IPR018483">
    <property type="entry name" value="Carb_kinase_FGGY_CS"/>
</dbReference>
<accession>A0ABS2ZDV7</accession>
<evidence type="ECO:0000256" key="4">
    <source>
        <dbReference type="RuleBase" id="RU003733"/>
    </source>
</evidence>
<dbReference type="RefSeq" id="WP_188400705.1">
    <property type="nucleotide sequence ID" value="NZ_BMCE01000001.1"/>
</dbReference>
<keyword evidence="3 4" id="KW-0418">Kinase</keyword>
<dbReference type="Gene3D" id="3.30.420.40">
    <property type="match status" value="2"/>
</dbReference>
<keyword evidence="8" id="KW-1185">Reference proteome</keyword>
<proteinExistence type="inferred from homology"/>
<gene>
    <name evidence="7" type="ORF">JYA64_13765</name>
</gene>
<dbReference type="PANTHER" id="PTHR43095">
    <property type="entry name" value="SUGAR KINASE"/>
    <property type="match status" value="1"/>
</dbReference>
<evidence type="ECO:0000313" key="8">
    <source>
        <dbReference type="Proteomes" id="UP001319060"/>
    </source>
</evidence>
<organism evidence="7 8">
    <name type="scientific">Fictibacillus barbaricus</name>
    <dbReference type="NCBI Taxonomy" id="182136"/>
    <lineage>
        <taxon>Bacteria</taxon>
        <taxon>Bacillati</taxon>
        <taxon>Bacillota</taxon>
        <taxon>Bacilli</taxon>
        <taxon>Bacillales</taxon>
        <taxon>Fictibacillaceae</taxon>
        <taxon>Fictibacillus</taxon>
    </lineage>
</organism>
<dbReference type="InterPro" id="IPR018484">
    <property type="entry name" value="FGGY_N"/>
</dbReference>
<dbReference type="Pfam" id="PF02782">
    <property type="entry name" value="FGGY_C"/>
    <property type="match status" value="1"/>
</dbReference>
<evidence type="ECO:0000259" key="5">
    <source>
        <dbReference type="Pfam" id="PF00370"/>
    </source>
</evidence>
<dbReference type="PROSITE" id="PS00933">
    <property type="entry name" value="FGGY_KINASES_1"/>
    <property type="match status" value="1"/>
</dbReference>
<comment type="caution">
    <text evidence="7">The sequence shown here is derived from an EMBL/GenBank/DDBJ whole genome shotgun (WGS) entry which is preliminary data.</text>
</comment>
<feature type="domain" description="Carbohydrate kinase FGGY C-terminal" evidence="6">
    <location>
        <begin position="272"/>
        <end position="460"/>
    </location>
</feature>
<sequence length="524" mass="58072">MPIPFLNVERRFGILRDYAIGIDIGTTSTKVVLFDERGAAVAHHSKSYPLLSEEPGSAEQNPDEIYEAVVYSLRETVRKSGGLAERIGFISFSTAMHSLIAVDRDGTPLTKSITWADTRSEPYTASIKGSSDAVDLYKRTGVPLHPMTPLFKLQWLKNESPDIFRKAASFVGIKDYILYRWFGEWVTDYASAAATGLWNMHELTWDEEALRLAAITPEKLPAIQPTTFYWETLSETLAKESGLDPLVKVVIGATDGPLSNLGVGAISPGDVAVTIGTSGAIRTTSTSPVLDAEGRTFCYPITEKHWVSGGPVNNGGLAFQWIHDLFQKEGESAYETFSVEAESVEPGAEGLLFLPYLTGERAPLWDAQAKGSFIGLTLRHTQKHMVRAVLEGTILNLYSVYSLIKDHVDDTKAIKIFATGGFTNSPLWKQILADVFQTEVSIPEHTESSCLGAVLLGRFALGETEWLQEAPMETKQYEKVMPNHENQEIYEELFNLYQSLSDAMQDQYKAIHDFQNKPKKESGK</sequence>
<evidence type="ECO:0000259" key="6">
    <source>
        <dbReference type="Pfam" id="PF02782"/>
    </source>
</evidence>
<evidence type="ECO:0000256" key="2">
    <source>
        <dbReference type="ARBA" id="ARBA00022679"/>
    </source>
</evidence>
<evidence type="ECO:0000256" key="1">
    <source>
        <dbReference type="ARBA" id="ARBA00009156"/>
    </source>
</evidence>